<accession>A0AAX1JAN0</accession>
<dbReference type="Proteomes" id="UP000663583">
    <property type="component" value="Chromosome"/>
</dbReference>
<evidence type="ECO:0000313" key="2">
    <source>
        <dbReference type="EMBL" id="QPI37484.1"/>
    </source>
</evidence>
<keyword evidence="3" id="KW-1185">Reference proteome</keyword>
<proteinExistence type="predicted"/>
<evidence type="ECO:0000313" key="3">
    <source>
        <dbReference type="Proteomes" id="UP000465306"/>
    </source>
</evidence>
<protein>
    <recommendedName>
        <fullName evidence="5">DUF2867 domain-containing protein</fullName>
    </recommendedName>
</protein>
<reference evidence="1 3" key="1">
    <citation type="journal article" date="2019" name="Emerg. Microbes Infect.">
        <title>Comprehensive subspecies identification of 175 nontuberculous mycobacteria species based on 7547 genomic profiles.</title>
        <authorList>
            <person name="Matsumoto Y."/>
            <person name="Kinjo T."/>
            <person name="Motooka D."/>
            <person name="Nabeya D."/>
            <person name="Jung N."/>
            <person name="Uechi K."/>
            <person name="Horii T."/>
            <person name="Iida T."/>
            <person name="Fujita J."/>
            <person name="Nakamura S."/>
        </authorList>
    </citation>
    <scope>NUCLEOTIDE SEQUENCE [LARGE SCALE GENOMIC DNA]</scope>
    <source>
        <strain evidence="1 3">JCM 13573</strain>
    </source>
</reference>
<dbReference type="KEGG" id="mku:I2456_24945"/>
<reference evidence="2" key="3">
    <citation type="submission" date="2020-11" db="EMBL/GenBank/DDBJ databases">
        <title>Intraspecies plasmid and genomic variation of Mycobacterium kubicae revealed by the complete genome sequences of two clinical isolates.</title>
        <authorList>
            <person name="Hendrix J.R."/>
            <person name="Epperson L.E."/>
            <person name="Honda J.R."/>
            <person name="Strong M."/>
        </authorList>
    </citation>
    <scope>NUCLEOTIDE SEQUENCE</scope>
    <source>
        <strain evidence="2">JCM 13573</strain>
    </source>
</reference>
<gene>
    <name evidence="2" type="ORF">I2456_24945</name>
    <name evidence="1" type="ORF">MKUB_37360</name>
</gene>
<dbReference type="EMBL" id="CP065047">
    <property type="protein sequence ID" value="QPI37484.1"/>
    <property type="molecule type" value="Genomic_DNA"/>
</dbReference>
<dbReference type="EMBL" id="BLKU01000005">
    <property type="protein sequence ID" value="GFG66246.1"/>
    <property type="molecule type" value="Genomic_DNA"/>
</dbReference>
<sequence>MTSATEVRVPAPVEELRLLDRIDYQDAYTVRTEAARTPEQWMRAFLEGAPRWFQLPWAGLGKALLGAKFGPVNPTPGYVLGWKILHRSAESFVVGLDSSAGLRARLIAMTPPGQALIATQIELDTAYARTSWSVIRRGHRFFAPYLLRRAAQAHPHTRT</sequence>
<organism evidence="2 4">
    <name type="scientific">Mycobacterium kubicae</name>
    <dbReference type="NCBI Taxonomy" id="120959"/>
    <lineage>
        <taxon>Bacteria</taxon>
        <taxon>Bacillati</taxon>
        <taxon>Actinomycetota</taxon>
        <taxon>Actinomycetes</taxon>
        <taxon>Mycobacteriales</taxon>
        <taxon>Mycobacteriaceae</taxon>
        <taxon>Mycobacterium</taxon>
        <taxon>Mycobacterium simiae complex</taxon>
    </lineage>
</organism>
<reference evidence="1" key="2">
    <citation type="submission" date="2020-02" db="EMBL/GenBank/DDBJ databases">
        <authorList>
            <person name="Matsumoto Y."/>
            <person name="Kinjo T."/>
            <person name="Motooka D."/>
            <person name="Nabeya D."/>
            <person name="Jung N."/>
            <person name="Uechi K."/>
            <person name="Horii T."/>
            <person name="Iida T."/>
            <person name="Fujita J."/>
            <person name="Nakamura S."/>
        </authorList>
    </citation>
    <scope>NUCLEOTIDE SEQUENCE</scope>
    <source>
        <strain evidence="1">JCM 13573</strain>
    </source>
</reference>
<evidence type="ECO:0008006" key="5">
    <source>
        <dbReference type="Google" id="ProtNLM"/>
    </source>
</evidence>
<dbReference type="Proteomes" id="UP000465306">
    <property type="component" value="Unassembled WGS sequence"/>
</dbReference>
<evidence type="ECO:0000313" key="4">
    <source>
        <dbReference type="Proteomes" id="UP000663583"/>
    </source>
</evidence>
<dbReference type="RefSeq" id="WP_085074989.1">
    <property type="nucleotide sequence ID" value="NZ_BLKU01000005.1"/>
</dbReference>
<dbReference type="AlphaFoldDB" id="A0AAX1JAN0"/>
<name>A0AAX1JAN0_9MYCO</name>
<evidence type="ECO:0000313" key="1">
    <source>
        <dbReference type="EMBL" id="GFG66246.1"/>
    </source>
</evidence>